<reference evidence="2 3" key="1">
    <citation type="submission" date="2024-01" db="EMBL/GenBank/DDBJ databases">
        <title>The complete chloroplast genome sequence of Lithospermum erythrorhizon: insights into the phylogenetic relationship among Boraginaceae species and the maternal lineages of purple gromwells.</title>
        <authorList>
            <person name="Okada T."/>
            <person name="Watanabe K."/>
        </authorList>
    </citation>
    <scope>NUCLEOTIDE SEQUENCE [LARGE SCALE GENOMIC DNA]</scope>
</reference>
<sequence>MRAKDDLGFINFLMKIGNGEEPTSDKGNIAIPCPMIIPYTSMEESLELLITYIYPEMEIFQFDPFKMMNDDRAKSAKDEGDYFDYLNTLEPKGLPHDKLVLKINSPIILLRNINPVEGLCNGTRLICKTLLPNIDTSMTMFCYDDKQITRSNIGLRWIISQTTSFLTRTTLCWSVQSKNWKNVKVLIIPPTCNDPGTEYTTNFVYNEVLMKANLS</sequence>
<keyword evidence="3" id="KW-1185">Reference proteome</keyword>
<dbReference type="AlphaFoldDB" id="A0AAV3PD61"/>
<dbReference type="EMBL" id="BAABME010017205">
    <property type="protein sequence ID" value="GAA0149206.1"/>
    <property type="molecule type" value="Genomic_DNA"/>
</dbReference>
<dbReference type="PANTHER" id="PTHR10492">
    <property type="match status" value="1"/>
</dbReference>
<evidence type="ECO:0000313" key="3">
    <source>
        <dbReference type="Proteomes" id="UP001454036"/>
    </source>
</evidence>
<protein>
    <recommendedName>
        <fullName evidence="1">DNA helicase Pif1-like 2B domain-containing protein</fullName>
    </recommendedName>
</protein>
<comment type="caution">
    <text evidence="2">The sequence shown here is derived from an EMBL/GenBank/DDBJ whole genome shotgun (WGS) entry which is preliminary data.</text>
</comment>
<dbReference type="InterPro" id="IPR049163">
    <property type="entry name" value="Pif1-like_2B_dom"/>
</dbReference>
<feature type="domain" description="DNA helicase Pif1-like 2B" evidence="1">
    <location>
        <begin position="84"/>
        <end position="127"/>
    </location>
</feature>
<proteinExistence type="predicted"/>
<dbReference type="Proteomes" id="UP001454036">
    <property type="component" value="Unassembled WGS sequence"/>
</dbReference>
<evidence type="ECO:0000259" key="1">
    <source>
        <dbReference type="Pfam" id="PF21530"/>
    </source>
</evidence>
<gene>
    <name evidence="2" type="ORF">LIER_36883</name>
</gene>
<dbReference type="Pfam" id="PF21530">
    <property type="entry name" value="Pif1_2B_dom"/>
    <property type="match status" value="1"/>
</dbReference>
<evidence type="ECO:0000313" key="2">
    <source>
        <dbReference type="EMBL" id="GAA0149206.1"/>
    </source>
</evidence>
<name>A0AAV3PD61_LITER</name>
<accession>A0AAV3PD61</accession>
<dbReference type="PANTHER" id="PTHR10492:SF57">
    <property type="entry name" value="ATP-DEPENDENT DNA HELICASE"/>
    <property type="match status" value="1"/>
</dbReference>
<organism evidence="2 3">
    <name type="scientific">Lithospermum erythrorhizon</name>
    <name type="common">Purple gromwell</name>
    <name type="synonym">Lithospermum officinale var. erythrorhizon</name>
    <dbReference type="NCBI Taxonomy" id="34254"/>
    <lineage>
        <taxon>Eukaryota</taxon>
        <taxon>Viridiplantae</taxon>
        <taxon>Streptophyta</taxon>
        <taxon>Embryophyta</taxon>
        <taxon>Tracheophyta</taxon>
        <taxon>Spermatophyta</taxon>
        <taxon>Magnoliopsida</taxon>
        <taxon>eudicotyledons</taxon>
        <taxon>Gunneridae</taxon>
        <taxon>Pentapetalae</taxon>
        <taxon>asterids</taxon>
        <taxon>lamiids</taxon>
        <taxon>Boraginales</taxon>
        <taxon>Boraginaceae</taxon>
        <taxon>Boraginoideae</taxon>
        <taxon>Lithospermeae</taxon>
        <taxon>Lithospermum</taxon>
    </lineage>
</organism>